<organism evidence="1 2">
    <name type="scientific">Colletotrichum destructivum</name>
    <dbReference type="NCBI Taxonomy" id="34406"/>
    <lineage>
        <taxon>Eukaryota</taxon>
        <taxon>Fungi</taxon>
        <taxon>Dikarya</taxon>
        <taxon>Ascomycota</taxon>
        <taxon>Pezizomycotina</taxon>
        <taxon>Sordariomycetes</taxon>
        <taxon>Hypocreomycetidae</taxon>
        <taxon>Glomerellales</taxon>
        <taxon>Glomerellaceae</taxon>
        <taxon>Colletotrichum</taxon>
        <taxon>Colletotrichum destructivum species complex</taxon>
    </lineage>
</organism>
<dbReference type="GeneID" id="87936640"/>
<dbReference type="EMBL" id="CP137305">
    <property type="protein sequence ID" value="WQF75123.1"/>
    <property type="molecule type" value="Genomic_DNA"/>
</dbReference>
<evidence type="ECO:0000313" key="1">
    <source>
        <dbReference type="EMBL" id="WQF75123.1"/>
    </source>
</evidence>
<accession>A0AAX4HVG8</accession>
<dbReference type="AlphaFoldDB" id="A0AAX4HVG8"/>
<gene>
    <name evidence="1" type="ORF">CDEST_00137</name>
</gene>
<reference evidence="2" key="1">
    <citation type="journal article" date="2023" name="bioRxiv">
        <title>Complete genome of the Medicago anthracnose fungus, Colletotrichum destructivum, reveals a mini-chromosome-like region within a core chromosome.</title>
        <authorList>
            <person name="Lapalu N."/>
            <person name="Simon A."/>
            <person name="Lu A."/>
            <person name="Plaumann P.-L."/>
            <person name="Amselem J."/>
            <person name="Pigne S."/>
            <person name="Auger A."/>
            <person name="Koch C."/>
            <person name="Dallery J.-F."/>
            <person name="O'Connell R.J."/>
        </authorList>
    </citation>
    <scope>NUCLEOTIDE SEQUENCE [LARGE SCALE GENOMIC DNA]</scope>
    <source>
        <strain evidence="2">CBS 520.97</strain>
    </source>
</reference>
<keyword evidence="2" id="KW-1185">Reference proteome</keyword>
<dbReference type="RefSeq" id="XP_062772347.1">
    <property type="nucleotide sequence ID" value="XM_062916296.1"/>
</dbReference>
<protein>
    <submittedName>
        <fullName evidence="1">Uncharacterized protein</fullName>
    </submittedName>
</protein>
<evidence type="ECO:0000313" key="2">
    <source>
        <dbReference type="Proteomes" id="UP001322277"/>
    </source>
</evidence>
<dbReference type="Proteomes" id="UP001322277">
    <property type="component" value="Chromosome 1"/>
</dbReference>
<dbReference type="KEGG" id="cdet:87936640"/>
<name>A0AAX4HVG8_9PEZI</name>
<proteinExistence type="predicted"/>
<sequence>MQHLCHPIQCGLTGRLQGPPPCPLNFRCLGRSTFIALFGCDARIAICLRETRHLLRSQAHHLICD</sequence>